<reference evidence="2 3" key="1">
    <citation type="submission" date="2014-04" db="EMBL/GenBank/DDBJ databases">
        <title>Genome evolution of avian class.</title>
        <authorList>
            <person name="Zhang G."/>
            <person name="Li C."/>
        </authorList>
    </citation>
    <scope>NUCLEOTIDE SEQUENCE [LARGE SCALE GENOMIC DNA]</scope>
    <source>
        <strain evidence="2">BGI_N302</strain>
    </source>
</reference>
<keyword evidence="3" id="KW-1185">Reference proteome</keyword>
<proteinExistence type="predicted"/>
<evidence type="ECO:0000313" key="2">
    <source>
        <dbReference type="EMBL" id="KFO64143.1"/>
    </source>
</evidence>
<gene>
    <name evidence="2" type="ORF">N302_11672</name>
</gene>
<dbReference type="InterPro" id="IPR042235">
    <property type="entry name" value="ZP-C_dom"/>
</dbReference>
<dbReference type="AlphaFoldDB" id="A0A091F1Y8"/>
<organism evidence="2 3">
    <name type="scientific">Corvus brachyrhynchos</name>
    <name type="common">American crow</name>
    <dbReference type="NCBI Taxonomy" id="85066"/>
    <lineage>
        <taxon>Eukaryota</taxon>
        <taxon>Metazoa</taxon>
        <taxon>Chordata</taxon>
        <taxon>Craniata</taxon>
        <taxon>Vertebrata</taxon>
        <taxon>Euteleostomi</taxon>
        <taxon>Archelosauria</taxon>
        <taxon>Archosauria</taxon>
        <taxon>Dinosauria</taxon>
        <taxon>Saurischia</taxon>
        <taxon>Theropoda</taxon>
        <taxon>Coelurosauria</taxon>
        <taxon>Aves</taxon>
        <taxon>Neognathae</taxon>
        <taxon>Neoaves</taxon>
        <taxon>Telluraves</taxon>
        <taxon>Australaves</taxon>
        <taxon>Passeriformes</taxon>
        <taxon>Corvoidea</taxon>
        <taxon>Corvidae</taxon>
        <taxon>Corvus</taxon>
    </lineage>
</organism>
<name>A0A091F1Y8_CORBR</name>
<feature type="non-terminal residue" evidence="2">
    <location>
        <position position="69"/>
    </location>
</feature>
<dbReference type="Pfam" id="PF00100">
    <property type="entry name" value="Zona_pellucida"/>
    <property type="match status" value="1"/>
</dbReference>
<evidence type="ECO:0000259" key="1">
    <source>
        <dbReference type="Pfam" id="PF00100"/>
    </source>
</evidence>
<dbReference type="Gene3D" id="2.60.40.4100">
    <property type="entry name" value="Zona pellucida, ZP-C domain"/>
    <property type="match status" value="1"/>
</dbReference>
<dbReference type="EMBL" id="KK719550">
    <property type="protein sequence ID" value="KFO64143.1"/>
    <property type="molecule type" value="Genomic_DNA"/>
</dbReference>
<dbReference type="InterPro" id="IPR055355">
    <property type="entry name" value="ZP-C"/>
</dbReference>
<dbReference type="STRING" id="85066.A0A091F1Y8"/>
<sequence length="69" mass="7861">MKNNETLEVIYTTKNNATQHMADGGRYNVSMAFYKSDQLSKPTQNFPCYVDLNQTLFAEVTLHSTDPNL</sequence>
<dbReference type="Proteomes" id="UP000052976">
    <property type="component" value="Unassembled WGS sequence"/>
</dbReference>
<accession>A0A091F1Y8</accession>
<protein>
    <submittedName>
        <fullName evidence="2">CUB and zona pellucida-like domain-containing protein 1</fullName>
    </submittedName>
</protein>
<evidence type="ECO:0000313" key="3">
    <source>
        <dbReference type="Proteomes" id="UP000052976"/>
    </source>
</evidence>
<feature type="domain" description="ZP-C" evidence="1">
    <location>
        <begin position="25"/>
        <end position="69"/>
    </location>
</feature>